<dbReference type="Proteomes" id="UP000183832">
    <property type="component" value="Unassembled WGS sequence"/>
</dbReference>
<dbReference type="AlphaFoldDB" id="A0A1J1ISI9"/>
<sequence length="144" mass="16991">MNFVFIFKIHESIKVNNFGNSSHVLKNPNKDQKKQRYVHCDMPSKYIDLTEVSNFYNCDDRSLTPVKVCIKSKSEQNEMERISNYPQCLLLAQNQWRLIKQQLALHFDFRSSSKKATENFECIFEYLACLSNTPYGYHHRDGVN</sequence>
<dbReference type="EMBL" id="CVRI01000059">
    <property type="protein sequence ID" value="CRL03203.1"/>
    <property type="molecule type" value="Genomic_DNA"/>
</dbReference>
<name>A0A1J1ISI9_9DIPT</name>
<evidence type="ECO:0000313" key="2">
    <source>
        <dbReference type="Proteomes" id="UP000183832"/>
    </source>
</evidence>
<gene>
    <name evidence="1" type="ORF">CLUMA_CG016830</name>
</gene>
<accession>A0A1J1ISI9</accession>
<keyword evidence="2" id="KW-1185">Reference proteome</keyword>
<organism evidence="1 2">
    <name type="scientific">Clunio marinus</name>
    <dbReference type="NCBI Taxonomy" id="568069"/>
    <lineage>
        <taxon>Eukaryota</taxon>
        <taxon>Metazoa</taxon>
        <taxon>Ecdysozoa</taxon>
        <taxon>Arthropoda</taxon>
        <taxon>Hexapoda</taxon>
        <taxon>Insecta</taxon>
        <taxon>Pterygota</taxon>
        <taxon>Neoptera</taxon>
        <taxon>Endopterygota</taxon>
        <taxon>Diptera</taxon>
        <taxon>Nematocera</taxon>
        <taxon>Chironomoidea</taxon>
        <taxon>Chironomidae</taxon>
        <taxon>Clunio</taxon>
    </lineage>
</organism>
<protein>
    <submittedName>
        <fullName evidence="1">CLUMA_CG016830, isoform A</fullName>
    </submittedName>
</protein>
<proteinExistence type="predicted"/>
<reference evidence="1 2" key="1">
    <citation type="submission" date="2015-04" db="EMBL/GenBank/DDBJ databases">
        <authorList>
            <person name="Syromyatnikov M.Y."/>
            <person name="Popov V.N."/>
        </authorList>
    </citation>
    <scope>NUCLEOTIDE SEQUENCE [LARGE SCALE GENOMIC DNA]</scope>
</reference>
<evidence type="ECO:0000313" key="1">
    <source>
        <dbReference type="EMBL" id="CRL03203.1"/>
    </source>
</evidence>